<keyword evidence="1" id="KW-1133">Transmembrane helix</keyword>
<dbReference type="EMBL" id="CAJNNW010027571">
    <property type="protein sequence ID" value="CAE8692072.1"/>
    <property type="molecule type" value="Genomic_DNA"/>
</dbReference>
<gene>
    <name evidence="2" type="ORF">PGLA1383_LOCUS2451</name>
    <name evidence="3" type="ORF">PGLA1383_LOCUS38000</name>
    <name evidence="4" type="ORF">PGLA2088_LOCUS27708</name>
</gene>
<dbReference type="Proteomes" id="UP000654075">
    <property type="component" value="Unassembled WGS sequence"/>
</dbReference>
<evidence type="ECO:0000313" key="2">
    <source>
        <dbReference type="EMBL" id="CAE8583491.1"/>
    </source>
</evidence>
<evidence type="ECO:0000313" key="5">
    <source>
        <dbReference type="Proteomes" id="UP000654075"/>
    </source>
</evidence>
<keyword evidence="5" id="KW-1185">Reference proteome</keyword>
<dbReference type="EMBL" id="CAJNNV010027458">
    <property type="protein sequence ID" value="CAE8620441.1"/>
    <property type="molecule type" value="Genomic_DNA"/>
</dbReference>
<keyword evidence="1" id="KW-0472">Membrane</keyword>
<reference evidence="3" key="1">
    <citation type="submission" date="2021-02" db="EMBL/GenBank/DDBJ databases">
        <authorList>
            <person name="Dougan E. K."/>
            <person name="Rhodes N."/>
            <person name="Thang M."/>
            <person name="Chan C."/>
        </authorList>
    </citation>
    <scope>NUCLEOTIDE SEQUENCE</scope>
</reference>
<comment type="caution">
    <text evidence="3">The sequence shown here is derived from an EMBL/GenBank/DDBJ whole genome shotgun (WGS) entry which is preliminary data.</text>
</comment>
<proteinExistence type="predicted"/>
<evidence type="ECO:0000313" key="4">
    <source>
        <dbReference type="EMBL" id="CAE8692072.1"/>
    </source>
</evidence>
<feature type="transmembrane region" description="Helical" evidence="1">
    <location>
        <begin position="443"/>
        <end position="463"/>
    </location>
</feature>
<dbReference type="AlphaFoldDB" id="A0A813G6C8"/>
<dbReference type="EMBL" id="CAJNNV010000755">
    <property type="protein sequence ID" value="CAE8583491.1"/>
    <property type="molecule type" value="Genomic_DNA"/>
</dbReference>
<dbReference type="Proteomes" id="UP000626109">
    <property type="component" value="Unassembled WGS sequence"/>
</dbReference>
<accession>A0A813G6C8</accession>
<feature type="transmembrane region" description="Helical" evidence="1">
    <location>
        <begin position="297"/>
        <end position="318"/>
    </location>
</feature>
<feature type="transmembrane region" description="Helical" evidence="1">
    <location>
        <begin position="475"/>
        <end position="493"/>
    </location>
</feature>
<name>A0A813G6C8_POLGL</name>
<sequence length="546" mass="61137">MRSCEWKCRNQIDQETGAAKKDEKNELTPAAAVQKSGGLELRSSIVGKQCSLFEFQGASLLRAAKVATVLRKAGALLGTNESSAETFELSSRVDHIDAFISHNWSTPRASKFLTLALHFNLTPALVVSYTTACLAFFFQANGWLPCLDQLRGGEDWKCGLCCRLSGYASFLITLVSWPDFASRVGLGGQSVFLDKVCIHQTDVELQRKGIKALSAFLRYSSKMVVVYSDVYLEKLWTVYEVASFLTLHSADRMYVLHVDTARYFLILFSLAIAHVIMHTVIQIPSLAKTLGSDNPSIALLIRVNLFFFLILVPGARVFRQQYLIRERMLEKVAAFTVADARCSKEEDRAIVTHNIAEFMRCAEVSKDTCDRDALEAFDLVARRELVHVVNDAFGRSMFKLRYTLALLSLVTWFGLDEIAGQLHSEGLEVQPRWLLLTALRLCIYPLLFSPLMLALIVRVVVCLQKVKCLHRWVKDLIAAGIGLVAAFALFAIGDFLTTQGISSDLHAALFVVWVAVLLAVNVFIYRPTRHQTTNKDYMERASLDLE</sequence>
<organism evidence="3 5">
    <name type="scientific">Polarella glacialis</name>
    <name type="common">Dinoflagellate</name>
    <dbReference type="NCBI Taxonomy" id="89957"/>
    <lineage>
        <taxon>Eukaryota</taxon>
        <taxon>Sar</taxon>
        <taxon>Alveolata</taxon>
        <taxon>Dinophyceae</taxon>
        <taxon>Suessiales</taxon>
        <taxon>Suessiaceae</taxon>
        <taxon>Polarella</taxon>
    </lineage>
</organism>
<protein>
    <submittedName>
        <fullName evidence="3">Uncharacterized protein</fullName>
    </submittedName>
</protein>
<feature type="transmembrane region" description="Helical" evidence="1">
    <location>
        <begin position="505"/>
        <end position="525"/>
    </location>
</feature>
<evidence type="ECO:0000313" key="3">
    <source>
        <dbReference type="EMBL" id="CAE8620441.1"/>
    </source>
</evidence>
<feature type="transmembrane region" description="Helical" evidence="1">
    <location>
        <begin position="263"/>
        <end position="285"/>
    </location>
</feature>
<keyword evidence="1" id="KW-0812">Transmembrane</keyword>
<feature type="transmembrane region" description="Helical" evidence="1">
    <location>
        <begin position="402"/>
        <end position="423"/>
    </location>
</feature>
<evidence type="ECO:0000256" key="1">
    <source>
        <dbReference type="SAM" id="Phobius"/>
    </source>
</evidence>
<dbReference type="OrthoDB" id="436335at2759"/>